<sequence length="128" mass="14098">MFYLAYYQFTPRGAPVLQSFAPDQLSVQAQGSGSHSTTVSIKYLQPTTSQKTLGCYKSPAGGCKRSLQAITENVMAKATLVAKSALDPKCTMRYFTSVFLPSVTYTLPTCFIPEKQLQKLHNLTPDYS</sequence>
<dbReference type="EMBL" id="JAGRRH010000003">
    <property type="protein sequence ID" value="KAG7371964.1"/>
    <property type="molecule type" value="Genomic_DNA"/>
</dbReference>
<organism evidence="1 2">
    <name type="scientific">Nitzschia inconspicua</name>
    <dbReference type="NCBI Taxonomy" id="303405"/>
    <lineage>
        <taxon>Eukaryota</taxon>
        <taxon>Sar</taxon>
        <taxon>Stramenopiles</taxon>
        <taxon>Ochrophyta</taxon>
        <taxon>Bacillariophyta</taxon>
        <taxon>Bacillariophyceae</taxon>
        <taxon>Bacillariophycidae</taxon>
        <taxon>Bacillariales</taxon>
        <taxon>Bacillariaceae</taxon>
        <taxon>Nitzschia</taxon>
    </lineage>
</organism>
<keyword evidence="2" id="KW-1185">Reference proteome</keyword>
<name>A0A9K3M1D0_9STRA</name>
<protein>
    <submittedName>
        <fullName evidence="1">Uncharacterized protein</fullName>
    </submittedName>
</protein>
<dbReference type="Proteomes" id="UP000693970">
    <property type="component" value="Unassembled WGS sequence"/>
</dbReference>
<reference evidence="1" key="1">
    <citation type="journal article" date="2021" name="Sci. Rep.">
        <title>Diploid genomic architecture of Nitzschia inconspicua, an elite biomass production diatom.</title>
        <authorList>
            <person name="Oliver A."/>
            <person name="Podell S."/>
            <person name="Pinowska A."/>
            <person name="Traller J.C."/>
            <person name="Smith S.R."/>
            <person name="McClure R."/>
            <person name="Beliaev A."/>
            <person name="Bohutskyi P."/>
            <person name="Hill E.A."/>
            <person name="Rabines A."/>
            <person name="Zheng H."/>
            <person name="Allen L.Z."/>
            <person name="Kuo A."/>
            <person name="Grigoriev I.V."/>
            <person name="Allen A.E."/>
            <person name="Hazlebeck D."/>
            <person name="Allen E.E."/>
        </authorList>
    </citation>
    <scope>NUCLEOTIDE SEQUENCE</scope>
    <source>
        <strain evidence="1">Hildebrandi</strain>
    </source>
</reference>
<comment type="caution">
    <text evidence="1">The sequence shown here is derived from an EMBL/GenBank/DDBJ whole genome shotgun (WGS) entry which is preliminary data.</text>
</comment>
<gene>
    <name evidence="1" type="ORF">IV203_018106</name>
</gene>
<reference evidence="1" key="2">
    <citation type="submission" date="2021-04" db="EMBL/GenBank/DDBJ databases">
        <authorList>
            <person name="Podell S."/>
        </authorList>
    </citation>
    <scope>NUCLEOTIDE SEQUENCE</scope>
    <source>
        <strain evidence="1">Hildebrandi</strain>
    </source>
</reference>
<dbReference type="AlphaFoldDB" id="A0A9K3M1D0"/>
<proteinExistence type="predicted"/>
<evidence type="ECO:0000313" key="2">
    <source>
        <dbReference type="Proteomes" id="UP000693970"/>
    </source>
</evidence>
<accession>A0A9K3M1D0</accession>
<evidence type="ECO:0000313" key="1">
    <source>
        <dbReference type="EMBL" id="KAG7371964.1"/>
    </source>
</evidence>